<dbReference type="PANTHER" id="PTHR11140:SF0">
    <property type="entry name" value="PRE-MRNA-PROCESSING-SPLICING FACTOR 8"/>
    <property type="match status" value="1"/>
</dbReference>
<dbReference type="GO" id="GO:0000244">
    <property type="term" value="P:spliceosomal tri-snRNP complex assembly"/>
    <property type="evidence" value="ECO:0007669"/>
    <property type="project" value="TreeGrafter"/>
</dbReference>
<feature type="non-terminal residue" evidence="2">
    <location>
        <position position="1"/>
    </location>
</feature>
<name>A0A9P5MST6_9AGAM</name>
<dbReference type="GO" id="GO:0097157">
    <property type="term" value="F:pre-mRNA intronic binding"/>
    <property type="evidence" value="ECO:0007669"/>
    <property type="project" value="TreeGrafter"/>
</dbReference>
<evidence type="ECO:0000313" key="2">
    <source>
        <dbReference type="EMBL" id="KAF8477987.1"/>
    </source>
</evidence>
<sequence length="143" mass="16934">EVTFPHLYDSLPCSVSVSPYHATKNVYIYADTPDLQVFYFDPLIPFLDENPLDNNIPSDVYCYHPHRLRAQDVPSVKNWHSEHCPPNWPVKVWVLYQKLKCYVLNELKSRPEKAMTKTNFFQQLKATNFFQTTRLIRKNKICQ</sequence>
<dbReference type="EMBL" id="WHVB01000012">
    <property type="protein sequence ID" value="KAF8477987.1"/>
    <property type="molecule type" value="Genomic_DNA"/>
</dbReference>
<dbReference type="GO" id="GO:0030623">
    <property type="term" value="F:U5 snRNA binding"/>
    <property type="evidence" value="ECO:0007669"/>
    <property type="project" value="TreeGrafter"/>
</dbReference>
<proteinExistence type="predicted"/>
<dbReference type="InterPro" id="IPR012592">
    <property type="entry name" value="PROCN"/>
</dbReference>
<reference evidence="2" key="2">
    <citation type="journal article" date="2020" name="Nat. Commun.">
        <title>Large-scale genome sequencing of mycorrhizal fungi provides insights into the early evolution of symbiotic traits.</title>
        <authorList>
            <person name="Miyauchi S."/>
            <person name="Kiss E."/>
            <person name="Kuo A."/>
            <person name="Drula E."/>
            <person name="Kohler A."/>
            <person name="Sanchez-Garcia M."/>
            <person name="Morin E."/>
            <person name="Andreopoulos B."/>
            <person name="Barry K.W."/>
            <person name="Bonito G."/>
            <person name="Buee M."/>
            <person name="Carver A."/>
            <person name="Chen C."/>
            <person name="Cichocki N."/>
            <person name="Clum A."/>
            <person name="Culley D."/>
            <person name="Crous P.W."/>
            <person name="Fauchery L."/>
            <person name="Girlanda M."/>
            <person name="Hayes R.D."/>
            <person name="Keri Z."/>
            <person name="LaButti K."/>
            <person name="Lipzen A."/>
            <person name="Lombard V."/>
            <person name="Magnuson J."/>
            <person name="Maillard F."/>
            <person name="Murat C."/>
            <person name="Nolan M."/>
            <person name="Ohm R.A."/>
            <person name="Pangilinan J."/>
            <person name="Pereira M.F."/>
            <person name="Perotto S."/>
            <person name="Peter M."/>
            <person name="Pfister S."/>
            <person name="Riley R."/>
            <person name="Sitrit Y."/>
            <person name="Stielow J.B."/>
            <person name="Szollosi G."/>
            <person name="Zifcakova L."/>
            <person name="Stursova M."/>
            <person name="Spatafora J.W."/>
            <person name="Tedersoo L."/>
            <person name="Vaario L.M."/>
            <person name="Yamada A."/>
            <person name="Yan M."/>
            <person name="Wang P."/>
            <person name="Xu J."/>
            <person name="Bruns T."/>
            <person name="Baldrian P."/>
            <person name="Vilgalys R."/>
            <person name="Dunand C."/>
            <person name="Henrissat B."/>
            <person name="Grigoriev I.V."/>
            <person name="Hibbett D."/>
            <person name="Nagy L.G."/>
            <person name="Martin F.M."/>
        </authorList>
    </citation>
    <scope>NUCLEOTIDE SEQUENCE</scope>
    <source>
        <strain evidence="2">Prilba</strain>
    </source>
</reference>
<dbReference type="PANTHER" id="PTHR11140">
    <property type="entry name" value="PRE-MRNA SPLICING FACTOR PRP8"/>
    <property type="match status" value="1"/>
</dbReference>
<dbReference type="AlphaFoldDB" id="A0A9P5MST6"/>
<dbReference type="Pfam" id="PF08083">
    <property type="entry name" value="PROCN"/>
    <property type="match status" value="1"/>
</dbReference>
<gene>
    <name evidence="2" type="ORF">DFH94DRAFT_633898</name>
</gene>
<dbReference type="OrthoDB" id="3265116at2759"/>
<dbReference type="GO" id="GO:0017070">
    <property type="term" value="F:U6 snRNA binding"/>
    <property type="evidence" value="ECO:0007669"/>
    <property type="project" value="TreeGrafter"/>
</dbReference>
<feature type="domain" description="PROCN" evidence="1">
    <location>
        <begin position="65"/>
        <end position="135"/>
    </location>
</feature>
<dbReference type="Proteomes" id="UP000759537">
    <property type="component" value="Unassembled WGS sequence"/>
</dbReference>
<protein>
    <recommendedName>
        <fullName evidence="1">PROCN domain-containing protein</fullName>
    </recommendedName>
</protein>
<reference evidence="2" key="1">
    <citation type="submission" date="2019-10" db="EMBL/GenBank/DDBJ databases">
        <authorList>
            <consortium name="DOE Joint Genome Institute"/>
            <person name="Kuo A."/>
            <person name="Miyauchi S."/>
            <person name="Kiss E."/>
            <person name="Drula E."/>
            <person name="Kohler A."/>
            <person name="Sanchez-Garcia M."/>
            <person name="Andreopoulos B."/>
            <person name="Barry K.W."/>
            <person name="Bonito G."/>
            <person name="Buee M."/>
            <person name="Carver A."/>
            <person name="Chen C."/>
            <person name="Cichocki N."/>
            <person name="Clum A."/>
            <person name="Culley D."/>
            <person name="Crous P.W."/>
            <person name="Fauchery L."/>
            <person name="Girlanda M."/>
            <person name="Hayes R."/>
            <person name="Keri Z."/>
            <person name="LaButti K."/>
            <person name="Lipzen A."/>
            <person name="Lombard V."/>
            <person name="Magnuson J."/>
            <person name="Maillard F."/>
            <person name="Morin E."/>
            <person name="Murat C."/>
            <person name="Nolan M."/>
            <person name="Ohm R."/>
            <person name="Pangilinan J."/>
            <person name="Pereira M."/>
            <person name="Perotto S."/>
            <person name="Peter M."/>
            <person name="Riley R."/>
            <person name="Sitrit Y."/>
            <person name="Stielow B."/>
            <person name="Szollosi G."/>
            <person name="Zifcakova L."/>
            <person name="Stursova M."/>
            <person name="Spatafora J.W."/>
            <person name="Tedersoo L."/>
            <person name="Vaario L.-M."/>
            <person name="Yamada A."/>
            <person name="Yan M."/>
            <person name="Wang P."/>
            <person name="Xu J."/>
            <person name="Bruns T."/>
            <person name="Baldrian P."/>
            <person name="Vilgalys R."/>
            <person name="Henrissat B."/>
            <person name="Grigoriev I.V."/>
            <person name="Hibbett D."/>
            <person name="Nagy L.G."/>
            <person name="Martin F.M."/>
        </authorList>
    </citation>
    <scope>NUCLEOTIDE SEQUENCE</scope>
    <source>
        <strain evidence="2">Prilba</strain>
    </source>
</reference>
<dbReference type="GO" id="GO:0030620">
    <property type="term" value="F:U2 snRNA binding"/>
    <property type="evidence" value="ECO:0007669"/>
    <property type="project" value="TreeGrafter"/>
</dbReference>
<accession>A0A9P5MST6</accession>
<dbReference type="InterPro" id="IPR027652">
    <property type="entry name" value="PRP8"/>
</dbReference>
<dbReference type="GO" id="GO:0071013">
    <property type="term" value="C:catalytic step 2 spliceosome"/>
    <property type="evidence" value="ECO:0007669"/>
    <property type="project" value="TreeGrafter"/>
</dbReference>
<organism evidence="2 3">
    <name type="scientific">Russula ochroleuca</name>
    <dbReference type="NCBI Taxonomy" id="152965"/>
    <lineage>
        <taxon>Eukaryota</taxon>
        <taxon>Fungi</taxon>
        <taxon>Dikarya</taxon>
        <taxon>Basidiomycota</taxon>
        <taxon>Agaricomycotina</taxon>
        <taxon>Agaricomycetes</taxon>
        <taxon>Russulales</taxon>
        <taxon>Russulaceae</taxon>
        <taxon>Russula</taxon>
    </lineage>
</organism>
<dbReference type="GO" id="GO:0005682">
    <property type="term" value="C:U5 snRNP"/>
    <property type="evidence" value="ECO:0007669"/>
    <property type="project" value="TreeGrafter"/>
</dbReference>
<evidence type="ECO:0000313" key="3">
    <source>
        <dbReference type="Proteomes" id="UP000759537"/>
    </source>
</evidence>
<dbReference type="GO" id="GO:0030619">
    <property type="term" value="F:U1 snRNA binding"/>
    <property type="evidence" value="ECO:0007669"/>
    <property type="project" value="TreeGrafter"/>
</dbReference>
<evidence type="ECO:0000259" key="1">
    <source>
        <dbReference type="Pfam" id="PF08083"/>
    </source>
</evidence>
<comment type="caution">
    <text evidence="2">The sequence shown here is derived from an EMBL/GenBank/DDBJ whole genome shotgun (WGS) entry which is preliminary data.</text>
</comment>
<keyword evidence="3" id="KW-1185">Reference proteome</keyword>